<evidence type="ECO:0000313" key="3">
    <source>
        <dbReference type="EMBL" id="THV07543.1"/>
    </source>
</evidence>
<feature type="region of interest" description="Disordered" evidence="2">
    <location>
        <begin position="161"/>
        <end position="184"/>
    </location>
</feature>
<dbReference type="OrthoDB" id="205403at2759"/>
<evidence type="ECO:0000256" key="2">
    <source>
        <dbReference type="SAM" id="MobiDB-lite"/>
    </source>
</evidence>
<evidence type="ECO:0000256" key="1">
    <source>
        <dbReference type="SAM" id="Coils"/>
    </source>
</evidence>
<proteinExistence type="predicted"/>
<sequence>MSIPRGHVCPPSNAVHPSDRWESLFIYSFILKFTNLRGKVEGLETCMDFENALLSREPNTIVTEILSRFILNLRPQTRNLSTDQISTTVASVLGDYLKTSERTIYWDEDLNRNVDPFQGLEGGFFTATWDFKLKVLRQLVELQLSHNADIKAKIDRAWGVSHNKHKKKDPATAPPQASDADSQESLQLLPVGQDSSRKRYWIADNSPRIYVSTNPWKMASSFKSVASTREEYIHVIDQLKASAPDPKSNKRKTKPEQAHAALIEALESRIEAIDAETARIQKVRRKIEQRKLLMAQAELRVTRTRRQTKKPDYVYDQTYDEDDGDEYMYEDDQTRDEEEFLDNDGIPTRPRNGRHPAAMGQRRSTRTAVLNANGKREAEDDKWGAWRGERRSTRLGAPPEVQLDFEPEPKRARTEDSTMSSSSTDTSAANHSHENSSAGLKLKSTGAAALKPTEVAVEQLAGKRRSKFWLYAVEATNGASGSEPNSSPDAAIISSEPSMNGRSLTPPANGINGNGIAAHTPPRSGSDKNMEGSLSPLSPA</sequence>
<feature type="region of interest" description="Disordered" evidence="2">
    <location>
        <begin position="335"/>
        <end position="440"/>
    </location>
</feature>
<protein>
    <recommendedName>
        <fullName evidence="5">WHIM1 domain-containing protein</fullName>
    </recommendedName>
</protein>
<reference evidence="3 4" key="1">
    <citation type="journal article" date="2019" name="Nat. Ecol. Evol.">
        <title>Megaphylogeny resolves global patterns of mushroom evolution.</title>
        <authorList>
            <person name="Varga T."/>
            <person name="Krizsan K."/>
            <person name="Foldi C."/>
            <person name="Dima B."/>
            <person name="Sanchez-Garcia M."/>
            <person name="Sanchez-Ramirez S."/>
            <person name="Szollosi G.J."/>
            <person name="Szarkandi J.G."/>
            <person name="Papp V."/>
            <person name="Albert L."/>
            <person name="Andreopoulos W."/>
            <person name="Angelini C."/>
            <person name="Antonin V."/>
            <person name="Barry K.W."/>
            <person name="Bougher N.L."/>
            <person name="Buchanan P."/>
            <person name="Buyck B."/>
            <person name="Bense V."/>
            <person name="Catcheside P."/>
            <person name="Chovatia M."/>
            <person name="Cooper J."/>
            <person name="Damon W."/>
            <person name="Desjardin D."/>
            <person name="Finy P."/>
            <person name="Geml J."/>
            <person name="Haridas S."/>
            <person name="Hughes K."/>
            <person name="Justo A."/>
            <person name="Karasinski D."/>
            <person name="Kautmanova I."/>
            <person name="Kiss B."/>
            <person name="Kocsube S."/>
            <person name="Kotiranta H."/>
            <person name="LaButti K.M."/>
            <person name="Lechner B.E."/>
            <person name="Liimatainen K."/>
            <person name="Lipzen A."/>
            <person name="Lukacs Z."/>
            <person name="Mihaltcheva S."/>
            <person name="Morgado L.N."/>
            <person name="Niskanen T."/>
            <person name="Noordeloos M.E."/>
            <person name="Ohm R.A."/>
            <person name="Ortiz-Santana B."/>
            <person name="Ovrebo C."/>
            <person name="Racz N."/>
            <person name="Riley R."/>
            <person name="Savchenko A."/>
            <person name="Shiryaev A."/>
            <person name="Soop K."/>
            <person name="Spirin V."/>
            <person name="Szebenyi C."/>
            <person name="Tomsovsky M."/>
            <person name="Tulloss R.E."/>
            <person name="Uehling J."/>
            <person name="Grigoriev I.V."/>
            <person name="Vagvolgyi C."/>
            <person name="Papp T."/>
            <person name="Martin F.M."/>
            <person name="Miettinen O."/>
            <person name="Hibbett D.S."/>
            <person name="Nagy L.G."/>
        </authorList>
    </citation>
    <scope>NUCLEOTIDE SEQUENCE [LARGE SCALE GENOMIC DNA]</scope>
    <source>
        <strain evidence="3 4">CBS 962.96</strain>
    </source>
</reference>
<keyword evidence="1" id="KW-0175">Coiled coil</keyword>
<dbReference type="EMBL" id="ML179037">
    <property type="protein sequence ID" value="THV07543.1"/>
    <property type="molecule type" value="Genomic_DNA"/>
</dbReference>
<evidence type="ECO:0000313" key="4">
    <source>
        <dbReference type="Proteomes" id="UP000297245"/>
    </source>
</evidence>
<organism evidence="3 4">
    <name type="scientific">Dendrothele bispora (strain CBS 962.96)</name>
    <dbReference type="NCBI Taxonomy" id="1314807"/>
    <lineage>
        <taxon>Eukaryota</taxon>
        <taxon>Fungi</taxon>
        <taxon>Dikarya</taxon>
        <taxon>Basidiomycota</taxon>
        <taxon>Agaricomycotina</taxon>
        <taxon>Agaricomycetes</taxon>
        <taxon>Agaricomycetidae</taxon>
        <taxon>Agaricales</taxon>
        <taxon>Agaricales incertae sedis</taxon>
        <taxon>Dendrothele</taxon>
    </lineage>
</organism>
<feature type="coiled-coil region" evidence="1">
    <location>
        <begin position="263"/>
        <end position="300"/>
    </location>
</feature>
<feature type="compositionally biased region" description="Low complexity" evidence="2">
    <location>
        <begin position="417"/>
        <end position="438"/>
    </location>
</feature>
<name>A0A4S8MW53_DENBC</name>
<dbReference type="PANTHER" id="PTHR42107">
    <property type="entry name" value="YALI0D24453P"/>
    <property type="match status" value="1"/>
</dbReference>
<keyword evidence="4" id="KW-1185">Reference proteome</keyword>
<feature type="compositionally biased region" description="Polar residues" evidence="2">
    <location>
        <begin position="477"/>
        <end position="488"/>
    </location>
</feature>
<evidence type="ECO:0008006" key="5">
    <source>
        <dbReference type="Google" id="ProtNLM"/>
    </source>
</evidence>
<feature type="compositionally biased region" description="Basic and acidic residues" evidence="2">
    <location>
        <begin position="407"/>
        <end position="416"/>
    </location>
</feature>
<dbReference type="PANTHER" id="PTHR42107:SF1">
    <property type="entry name" value="WHIM1 DOMAIN-CONTAINING PROTEIN"/>
    <property type="match status" value="1"/>
</dbReference>
<feature type="compositionally biased region" description="Basic and acidic residues" evidence="2">
    <location>
        <begin position="374"/>
        <end position="392"/>
    </location>
</feature>
<accession>A0A4S8MW53</accession>
<dbReference type="Proteomes" id="UP000297245">
    <property type="component" value="Unassembled WGS sequence"/>
</dbReference>
<dbReference type="AlphaFoldDB" id="A0A4S8MW53"/>
<gene>
    <name evidence="3" type="ORF">K435DRAFT_260806</name>
</gene>
<feature type="region of interest" description="Disordered" evidence="2">
    <location>
        <begin position="477"/>
        <end position="540"/>
    </location>
</feature>